<dbReference type="CDD" id="cd23763">
    <property type="entry name" value="ASKHA_ATPase_ROK"/>
    <property type="match status" value="1"/>
</dbReference>
<dbReference type="InterPro" id="IPR036388">
    <property type="entry name" value="WH-like_DNA-bd_sf"/>
</dbReference>
<dbReference type="SUPFAM" id="SSF46785">
    <property type="entry name" value="Winged helix' DNA-binding domain"/>
    <property type="match status" value="1"/>
</dbReference>
<dbReference type="InterPro" id="IPR000600">
    <property type="entry name" value="ROK"/>
</dbReference>
<keyword evidence="3" id="KW-1185">Reference proteome</keyword>
<name>A0ABP7CLB7_9ACTN</name>
<protein>
    <submittedName>
        <fullName evidence="2">ROK family transcriptional regulator</fullName>
    </submittedName>
</protein>
<dbReference type="CDD" id="cd00090">
    <property type="entry name" value="HTH_ARSR"/>
    <property type="match status" value="1"/>
</dbReference>
<accession>A0ABP7CLB7</accession>
<dbReference type="Gene3D" id="1.10.10.10">
    <property type="entry name" value="Winged helix-like DNA-binding domain superfamily/Winged helix DNA-binding domain"/>
    <property type="match status" value="1"/>
</dbReference>
<dbReference type="InterPro" id="IPR043129">
    <property type="entry name" value="ATPase_NBD"/>
</dbReference>
<dbReference type="RefSeq" id="WP_344810458.1">
    <property type="nucleotide sequence ID" value="NZ_BAAAYX010000002.1"/>
</dbReference>
<evidence type="ECO:0000256" key="1">
    <source>
        <dbReference type="ARBA" id="ARBA00006479"/>
    </source>
</evidence>
<dbReference type="InterPro" id="IPR011991">
    <property type="entry name" value="ArsR-like_HTH"/>
</dbReference>
<evidence type="ECO:0000313" key="3">
    <source>
        <dbReference type="Proteomes" id="UP001500051"/>
    </source>
</evidence>
<dbReference type="InterPro" id="IPR036390">
    <property type="entry name" value="WH_DNA-bd_sf"/>
</dbReference>
<sequence>MLQGADLPVLGDRNQRLVLDAIRRHPEGIGRVAVGAATGLTPQTVSNIVRRLGEAGLVTAGERVRTPRGKPPTLLHVEPTRHVAVGIHIDPALVSALSMDLAGGVHRVASTPTPPDVSPDTVADLVRDLTGEVLRDWPGTEVDTVLGVGVAAPGPIDVVAGRLRQPPQLHGWADVPLLDTLHRALGRPVLLDKDVIAAVTGERWAPDGPRDDFLYVYLGSGLAVGACLGGRVHRGTTNNAGEIGGLFSHAPIPHNMVAAAAAAGLGPAAPPSYTAVRPAFDQLCRRADEDPRAAALLTEAADQLARGIATLVNVLDVGHVVLGGPSWPPVARHWLRVLPDQVAPRLATRSGALVEGSRLADHGSAYGAAALVLHRFLDPGAASHPS</sequence>
<dbReference type="Gene3D" id="3.30.420.40">
    <property type="match status" value="2"/>
</dbReference>
<dbReference type="PANTHER" id="PTHR18964">
    <property type="entry name" value="ROK (REPRESSOR, ORF, KINASE) FAMILY"/>
    <property type="match status" value="1"/>
</dbReference>
<proteinExistence type="inferred from homology"/>
<organism evidence="2 3">
    <name type="scientific">Microlunatus aurantiacus</name>
    <dbReference type="NCBI Taxonomy" id="446786"/>
    <lineage>
        <taxon>Bacteria</taxon>
        <taxon>Bacillati</taxon>
        <taxon>Actinomycetota</taxon>
        <taxon>Actinomycetes</taxon>
        <taxon>Propionibacteriales</taxon>
        <taxon>Propionibacteriaceae</taxon>
        <taxon>Microlunatus</taxon>
    </lineage>
</organism>
<dbReference type="EMBL" id="BAAAYX010000002">
    <property type="protein sequence ID" value="GAA3691036.1"/>
    <property type="molecule type" value="Genomic_DNA"/>
</dbReference>
<dbReference type="Pfam" id="PF13412">
    <property type="entry name" value="HTH_24"/>
    <property type="match status" value="1"/>
</dbReference>
<evidence type="ECO:0000313" key="2">
    <source>
        <dbReference type="EMBL" id="GAA3691036.1"/>
    </source>
</evidence>
<gene>
    <name evidence="2" type="ORF">GCM10022204_02610</name>
</gene>
<dbReference type="Pfam" id="PF00480">
    <property type="entry name" value="ROK"/>
    <property type="match status" value="1"/>
</dbReference>
<dbReference type="PANTHER" id="PTHR18964:SF149">
    <property type="entry name" value="BIFUNCTIONAL UDP-N-ACETYLGLUCOSAMINE 2-EPIMERASE_N-ACETYLMANNOSAMINE KINASE"/>
    <property type="match status" value="1"/>
</dbReference>
<dbReference type="Proteomes" id="UP001500051">
    <property type="component" value="Unassembled WGS sequence"/>
</dbReference>
<dbReference type="SUPFAM" id="SSF53067">
    <property type="entry name" value="Actin-like ATPase domain"/>
    <property type="match status" value="1"/>
</dbReference>
<reference evidence="3" key="1">
    <citation type="journal article" date="2019" name="Int. J. Syst. Evol. Microbiol.">
        <title>The Global Catalogue of Microorganisms (GCM) 10K type strain sequencing project: providing services to taxonomists for standard genome sequencing and annotation.</title>
        <authorList>
            <consortium name="The Broad Institute Genomics Platform"/>
            <consortium name="The Broad Institute Genome Sequencing Center for Infectious Disease"/>
            <person name="Wu L."/>
            <person name="Ma J."/>
        </authorList>
    </citation>
    <scope>NUCLEOTIDE SEQUENCE [LARGE SCALE GENOMIC DNA]</scope>
    <source>
        <strain evidence="3">JCM 16548</strain>
    </source>
</reference>
<comment type="caution">
    <text evidence="2">The sequence shown here is derived from an EMBL/GenBank/DDBJ whole genome shotgun (WGS) entry which is preliminary data.</text>
</comment>
<comment type="similarity">
    <text evidence="1">Belongs to the ROK (NagC/XylR) family.</text>
</comment>